<dbReference type="InterPro" id="IPR011964">
    <property type="entry name" value="YVTN_b-propeller_repeat"/>
</dbReference>
<dbReference type="Gene3D" id="2.130.10.10">
    <property type="entry name" value="YVTN repeat-like/Quinoprotein amine dehydrogenase"/>
    <property type="match status" value="2"/>
</dbReference>
<feature type="compositionally biased region" description="Pro residues" evidence="5">
    <location>
        <begin position="302"/>
        <end position="313"/>
    </location>
</feature>
<keyword evidence="6" id="KW-0812">Transmembrane</keyword>
<keyword evidence="6" id="KW-1133">Transmembrane helix</keyword>
<dbReference type="GO" id="GO:0016301">
    <property type="term" value="F:kinase activity"/>
    <property type="evidence" value="ECO:0007669"/>
    <property type="project" value="UniProtKB-KW"/>
</dbReference>
<evidence type="ECO:0000256" key="4">
    <source>
        <dbReference type="PROSITE-ProRule" id="PRU10141"/>
    </source>
</evidence>
<evidence type="ECO:0000256" key="2">
    <source>
        <dbReference type="ARBA" id="ARBA00022741"/>
    </source>
</evidence>
<evidence type="ECO:0000313" key="8">
    <source>
        <dbReference type="EMBL" id="MCO1654039.1"/>
    </source>
</evidence>
<evidence type="ECO:0000256" key="1">
    <source>
        <dbReference type="ARBA" id="ARBA00022729"/>
    </source>
</evidence>
<keyword evidence="8" id="KW-0808">Transferase</keyword>
<dbReference type="Pfam" id="PF21783">
    <property type="entry name" value="YNCE"/>
    <property type="match status" value="1"/>
</dbReference>
<dbReference type="PROSITE" id="PS00107">
    <property type="entry name" value="PROTEIN_KINASE_ATP"/>
    <property type="match status" value="1"/>
</dbReference>
<dbReference type="Pfam" id="PF00069">
    <property type="entry name" value="Pkinase"/>
    <property type="match status" value="1"/>
</dbReference>
<feature type="binding site" evidence="4">
    <location>
        <position position="40"/>
    </location>
    <ligand>
        <name>ATP</name>
        <dbReference type="ChEBI" id="CHEBI:30616"/>
    </ligand>
</feature>
<evidence type="ECO:0000256" key="5">
    <source>
        <dbReference type="SAM" id="MobiDB-lite"/>
    </source>
</evidence>
<dbReference type="PROSITE" id="PS50011">
    <property type="entry name" value="PROTEIN_KINASE_DOM"/>
    <property type="match status" value="1"/>
</dbReference>
<dbReference type="InterPro" id="IPR017441">
    <property type="entry name" value="Protein_kinase_ATP_BS"/>
</dbReference>
<keyword evidence="2 4" id="KW-0547">Nucleotide-binding</keyword>
<dbReference type="SMART" id="SM00220">
    <property type="entry name" value="S_TKc"/>
    <property type="match status" value="1"/>
</dbReference>
<proteinExistence type="predicted"/>
<evidence type="ECO:0000256" key="6">
    <source>
        <dbReference type="SAM" id="Phobius"/>
    </source>
</evidence>
<sequence>MPLRGQMFGPYRLEGLIGQGGMGEVHRAFDVERSRLVALKRMPHHLGSDPEFRARFSAEAQIAARMRNPHVIPIHDYGQIDGQPFIDMRLVDGVDLKSRLEVEGALPPEQAVAIVAQVASALDAAHAEGLVHRDVKPSNILTADGDFVYLIDFGLARDMAASRVTRTGVAMGTLAYMAPERFAGPGDHRVDVYGLACILHEALTGSAPFPVDDFLAIMGAHVTAPPPKPSAFRADVSSAMDAVVARGMHKDPQQRYARAGDLAAAARAALADGSARQRQAYASAPTGSGPVDRPRMPSGPSRTPPPSMPPPMRPLASPTRPRRRILRPSVLITAVASVLTVVLGICAAVLVGDELADREHADDAGLFDSGVSTDGDGEVLPASVVATIGIGRSPRNLAITADSARLYATNRDDDTISVVDTTTDSVVGTVELAEGDGPEGIALSPDGSTSFVVNHGSSTVAVVDNERGAPRRAIPVATSPTDVVVDENGHAFVTANDGAAVLELDTEEVLRAVSVGARPQSLAVSADGSLGAVTDAENGTLMLMDLLEFSTPFDEITVGTAPDGVTLSDDLETAYVVNIEDDSVAVVDLVEGAVVTRVPVGDRPISVALHPDGQTAYVTNNDSNTLSVIDTAANRVVETVRVGLWPEAVAVAPDGLRAYVVNAGDGTVSVVDTARG</sequence>
<feature type="region of interest" description="Disordered" evidence="5">
    <location>
        <begin position="275"/>
        <end position="321"/>
    </location>
</feature>
<dbReference type="PANTHER" id="PTHR47197">
    <property type="entry name" value="PROTEIN NIRF"/>
    <property type="match status" value="1"/>
</dbReference>
<dbReference type="InterPro" id="IPR008271">
    <property type="entry name" value="Ser/Thr_kinase_AS"/>
</dbReference>
<dbReference type="InterPro" id="IPR000719">
    <property type="entry name" value="Prot_kinase_dom"/>
</dbReference>
<dbReference type="Gene3D" id="1.10.510.10">
    <property type="entry name" value="Transferase(Phosphotransferase) domain 1"/>
    <property type="match status" value="1"/>
</dbReference>
<dbReference type="PROSITE" id="PS00108">
    <property type="entry name" value="PROTEIN_KINASE_ST"/>
    <property type="match status" value="1"/>
</dbReference>
<evidence type="ECO:0000313" key="9">
    <source>
        <dbReference type="Proteomes" id="UP001165283"/>
    </source>
</evidence>
<keyword evidence="3 4" id="KW-0067">ATP-binding</keyword>
<dbReference type="InterPro" id="IPR051200">
    <property type="entry name" value="Host-pathogen_enzymatic-act"/>
</dbReference>
<dbReference type="InterPro" id="IPR011045">
    <property type="entry name" value="N2O_reductase_N"/>
</dbReference>
<dbReference type="RefSeq" id="WP_252435648.1">
    <property type="nucleotide sequence ID" value="NZ_JAGSOV010000009.1"/>
</dbReference>
<evidence type="ECO:0000256" key="3">
    <source>
        <dbReference type="ARBA" id="ARBA00022840"/>
    </source>
</evidence>
<dbReference type="NCBIfam" id="TIGR02276">
    <property type="entry name" value="beta_rpt_yvtn"/>
    <property type="match status" value="2"/>
</dbReference>
<dbReference type="Proteomes" id="UP001165283">
    <property type="component" value="Unassembled WGS sequence"/>
</dbReference>
<dbReference type="PANTHER" id="PTHR47197:SF3">
    <property type="entry name" value="DIHYDRO-HEME D1 DEHYDROGENASE"/>
    <property type="match status" value="1"/>
</dbReference>
<comment type="caution">
    <text evidence="8">The sequence shown here is derived from an EMBL/GenBank/DDBJ whole genome shotgun (WGS) entry which is preliminary data.</text>
</comment>
<dbReference type="SUPFAM" id="SSF50974">
    <property type="entry name" value="Nitrous oxide reductase, N-terminal domain"/>
    <property type="match status" value="1"/>
</dbReference>
<dbReference type="SUPFAM" id="SSF56112">
    <property type="entry name" value="Protein kinase-like (PK-like)"/>
    <property type="match status" value="1"/>
</dbReference>
<accession>A0ABT0ZTK5</accession>
<reference evidence="8" key="1">
    <citation type="submission" date="2021-04" db="EMBL/GenBank/DDBJ databases">
        <title>Pseudonocardia sp. nov., isolated from sandy soil of mangrove forest.</title>
        <authorList>
            <person name="Zan Z."/>
            <person name="Huang R."/>
            <person name="Liu W."/>
        </authorList>
    </citation>
    <scope>NUCLEOTIDE SEQUENCE</scope>
    <source>
        <strain evidence="8">S2-4</strain>
    </source>
</reference>
<keyword evidence="6" id="KW-0472">Membrane</keyword>
<feature type="domain" description="Protein kinase" evidence="7">
    <location>
        <begin position="11"/>
        <end position="270"/>
    </location>
</feature>
<dbReference type="InterPro" id="IPR015943">
    <property type="entry name" value="WD40/YVTN_repeat-like_dom_sf"/>
</dbReference>
<keyword evidence="1" id="KW-0732">Signal</keyword>
<keyword evidence="9" id="KW-1185">Reference proteome</keyword>
<dbReference type="Gene3D" id="3.30.200.20">
    <property type="entry name" value="Phosphorylase Kinase, domain 1"/>
    <property type="match status" value="1"/>
</dbReference>
<name>A0ABT0ZTK5_9PSEU</name>
<feature type="transmembrane region" description="Helical" evidence="6">
    <location>
        <begin position="330"/>
        <end position="351"/>
    </location>
</feature>
<dbReference type="InterPro" id="IPR048433">
    <property type="entry name" value="YNCE-like_beta-prop"/>
</dbReference>
<organism evidence="8 9">
    <name type="scientific">Pseudonocardia humida</name>
    <dbReference type="NCBI Taxonomy" id="2800819"/>
    <lineage>
        <taxon>Bacteria</taxon>
        <taxon>Bacillati</taxon>
        <taxon>Actinomycetota</taxon>
        <taxon>Actinomycetes</taxon>
        <taxon>Pseudonocardiales</taxon>
        <taxon>Pseudonocardiaceae</taxon>
        <taxon>Pseudonocardia</taxon>
    </lineage>
</organism>
<dbReference type="CDD" id="cd14014">
    <property type="entry name" value="STKc_PknB_like"/>
    <property type="match status" value="1"/>
</dbReference>
<protein>
    <submittedName>
        <fullName evidence="8">Protein kinase</fullName>
    </submittedName>
</protein>
<dbReference type="EMBL" id="JAGSOV010000009">
    <property type="protein sequence ID" value="MCO1654039.1"/>
    <property type="molecule type" value="Genomic_DNA"/>
</dbReference>
<keyword evidence="8" id="KW-0418">Kinase</keyword>
<evidence type="ECO:0000259" key="7">
    <source>
        <dbReference type="PROSITE" id="PS50011"/>
    </source>
</evidence>
<gene>
    <name evidence="8" type="ORF">KDL28_03110</name>
</gene>
<dbReference type="InterPro" id="IPR011009">
    <property type="entry name" value="Kinase-like_dom_sf"/>
</dbReference>